<dbReference type="InterPro" id="IPR008253">
    <property type="entry name" value="Marvel"/>
</dbReference>
<organism evidence="7 8">
    <name type="scientific">Westerdykella ornata</name>
    <dbReference type="NCBI Taxonomy" id="318751"/>
    <lineage>
        <taxon>Eukaryota</taxon>
        <taxon>Fungi</taxon>
        <taxon>Dikarya</taxon>
        <taxon>Ascomycota</taxon>
        <taxon>Pezizomycotina</taxon>
        <taxon>Dothideomycetes</taxon>
        <taxon>Pleosporomycetidae</taxon>
        <taxon>Pleosporales</taxon>
        <taxon>Sporormiaceae</taxon>
        <taxon>Westerdykella</taxon>
    </lineage>
</organism>
<dbReference type="GeneID" id="54553523"/>
<dbReference type="GO" id="GO:0032126">
    <property type="term" value="C:eisosome"/>
    <property type="evidence" value="ECO:0007669"/>
    <property type="project" value="TreeGrafter"/>
</dbReference>
<feature type="transmembrane region" description="Helical" evidence="5">
    <location>
        <begin position="129"/>
        <end position="149"/>
    </location>
</feature>
<dbReference type="InterPro" id="IPR052649">
    <property type="entry name" value="NCE102-like"/>
</dbReference>
<protein>
    <recommendedName>
        <fullName evidence="6">MARVEL domain-containing protein</fullName>
    </recommendedName>
</protein>
<evidence type="ECO:0000256" key="2">
    <source>
        <dbReference type="ARBA" id="ARBA00022692"/>
    </source>
</evidence>
<feature type="transmembrane region" description="Helical" evidence="5">
    <location>
        <begin position="12"/>
        <end position="34"/>
    </location>
</feature>
<dbReference type="EMBL" id="ML986501">
    <property type="protein sequence ID" value="KAF2274720.1"/>
    <property type="molecule type" value="Genomic_DNA"/>
</dbReference>
<proteinExistence type="predicted"/>
<keyword evidence="4 5" id="KW-0472">Membrane</keyword>
<dbReference type="PANTHER" id="PTHR28165:SF1">
    <property type="entry name" value="NON-CLASSICAL EXPORT PROTEIN 2-RELATED"/>
    <property type="match status" value="1"/>
</dbReference>
<dbReference type="AlphaFoldDB" id="A0A6A6JDN1"/>
<comment type="subcellular location">
    <subcellularLocation>
        <location evidence="1">Membrane</location>
        <topology evidence="1">Multi-pass membrane protein</topology>
    </subcellularLocation>
</comment>
<keyword evidence="2 5" id="KW-0812">Transmembrane</keyword>
<name>A0A6A6JDN1_WESOR</name>
<evidence type="ECO:0000259" key="6">
    <source>
        <dbReference type="Pfam" id="PF01284"/>
    </source>
</evidence>
<feature type="transmembrane region" description="Helical" evidence="5">
    <location>
        <begin position="74"/>
        <end position="94"/>
    </location>
</feature>
<evidence type="ECO:0000313" key="7">
    <source>
        <dbReference type="EMBL" id="KAF2274720.1"/>
    </source>
</evidence>
<dbReference type="GO" id="GO:0070941">
    <property type="term" value="P:eisosome assembly"/>
    <property type="evidence" value="ECO:0007669"/>
    <property type="project" value="TreeGrafter"/>
</dbReference>
<evidence type="ECO:0000256" key="1">
    <source>
        <dbReference type="ARBA" id="ARBA00004141"/>
    </source>
</evidence>
<dbReference type="GO" id="GO:0072659">
    <property type="term" value="P:protein localization to plasma membrane"/>
    <property type="evidence" value="ECO:0007669"/>
    <property type="project" value="TreeGrafter"/>
</dbReference>
<feature type="transmembrane region" description="Helical" evidence="5">
    <location>
        <begin position="40"/>
        <end position="62"/>
    </location>
</feature>
<accession>A0A6A6JDN1</accession>
<reference evidence="7" key="1">
    <citation type="journal article" date="2020" name="Stud. Mycol.">
        <title>101 Dothideomycetes genomes: a test case for predicting lifestyles and emergence of pathogens.</title>
        <authorList>
            <person name="Haridas S."/>
            <person name="Albert R."/>
            <person name="Binder M."/>
            <person name="Bloem J."/>
            <person name="Labutti K."/>
            <person name="Salamov A."/>
            <person name="Andreopoulos B."/>
            <person name="Baker S."/>
            <person name="Barry K."/>
            <person name="Bills G."/>
            <person name="Bluhm B."/>
            <person name="Cannon C."/>
            <person name="Castanera R."/>
            <person name="Culley D."/>
            <person name="Daum C."/>
            <person name="Ezra D."/>
            <person name="Gonzalez J."/>
            <person name="Henrissat B."/>
            <person name="Kuo A."/>
            <person name="Liang C."/>
            <person name="Lipzen A."/>
            <person name="Lutzoni F."/>
            <person name="Magnuson J."/>
            <person name="Mondo S."/>
            <person name="Nolan M."/>
            <person name="Ohm R."/>
            <person name="Pangilinan J."/>
            <person name="Park H.-J."/>
            <person name="Ramirez L."/>
            <person name="Alfaro M."/>
            <person name="Sun H."/>
            <person name="Tritt A."/>
            <person name="Yoshinaga Y."/>
            <person name="Zwiers L.-H."/>
            <person name="Turgeon B."/>
            <person name="Goodwin S."/>
            <person name="Spatafora J."/>
            <person name="Crous P."/>
            <person name="Grigoriev I."/>
        </authorList>
    </citation>
    <scope>NUCLEOTIDE SEQUENCE</scope>
    <source>
        <strain evidence="7">CBS 379.55</strain>
    </source>
</reference>
<dbReference type="OrthoDB" id="5423111at2759"/>
<sequence>MVSKALNIVFRIWEFICTIIIMSLIGNMIATAFAGNPSAVNYAMFVSAFGMASLLYLIPAAIIERLQFPPLSSVLDGLNVIFWFCAAVALPSYLHVHSCSNRWYVLHNSITNGSHDPEKRCRMAQASTAFLWFGWVAWIVTLVISLMSIRGGANLRGGARKPGPSMSQV</sequence>
<gene>
    <name evidence="7" type="ORF">EI97DRAFT_451520</name>
</gene>
<dbReference type="GO" id="GO:0005886">
    <property type="term" value="C:plasma membrane"/>
    <property type="evidence" value="ECO:0007669"/>
    <property type="project" value="TreeGrafter"/>
</dbReference>
<feature type="domain" description="MARVEL" evidence="6">
    <location>
        <begin position="7"/>
        <end position="143"/>
    </location>
</feature>
<evidence type="ECO:0000256" key="5">
    <source>
        <dbReference type="SAM" id="Phobius"/>
    </source>
</evidence>
<dbReference type="Proteomes" id="UP000800097">
    <property type="component" value="Unassembled WGS sequence"/>
</dbReference>
<keyword evidence="8" id="KW-1185">Reference proteome</keyword>
<evidence type="ECO:0000313" key="8">
    <source>
        <dbReference type="Proteomes" id="UP000800097"/>
    </source>
</evidence>
<keyword evidence="3 5" id="KW-1133">Transmembrane helix</keyword>
<evidence type="ECO:0000256" key="4">
    <source>
        <dbReference type="ARBA" id="ARBA00023136"/>
    </source>
</evidence>
<dbReference type="PANTHER" id="PTHR28165">
    <property type="entry name" value="NON-CLASSICAL EXPORT PROTEIN 2-RELATED"/>
    <property type="match status" value="1"/>
</dbReference>
<dbReference type="RefSeq" id="XP_033652259.1">
    <property type="nucleotide sequence ID" value="XM_033800348.1"/>
</dbReference>
<dbReference type="Pfam" id="PF01284">
    <property type="entry name" value="MARVEL"/>
    <property type="match status" value="1"/>
</dbReference>
<evidence type="ECO:0000256" key="3">
    <source>
        <dbReference type="ARBA" id="ARBA00022989"/>
    </source>
</evidence>